<proteinExistence type="predicted"/>
<dbReference type="AlphaFoldDB" id="A0A918BD71"/>
<evidence type="ECO:0000313" key="3">
    <source>
        <dbReference type="Proteomes" id="UP000620156"/>
    </source>
</evidence>
<accession>A0A918BD71</accession>
<evidence type="ECO:0000313" key="2">
    <source>
        <dbReference type="EMBL" id="GGQ51778.1"/>
    </source>
</evidence>
<evidence type="ECO:0000256" key="1">
    <source>
        <dbReference type="SAM" id="MobiDB-lite"/>
    </source>
</evidence>
<protein>
    <submittedName>
        <fullName evidence="2">Uncharacterized protein</fullName>
    </submittedName>
</protein>
<keyword evidence="3" id="KW-1185">Reference proteome</keyword>
<feature type="region of interest" description="Disordered" evidence="1">
    <location>
        <begin position="35"/>
        <end position="56"/>
    </location>
</feature>
<reference evidence="2" key="1">
    <citation type="journal article" date="2014" name="Int. J. Syst. Evol. Microbiol.">
        <title>Complete genome sequence of Corynebacterium casei LMG S-19264T (=DSM 44701T), isolated from a smear-ripened cheese.</title>
        <authorList>
            <consortium name="US DOE Joint Genome Institute (JGI-PGF)"/>
            <person name="Walter F."/>
            <person name="Albersmeier A."/>
            <person name="Kalinowski J."/>
            <person name="Ruckert C."/>
        </authorList>
    </citation>
    <scope>NUCLEOTIDE SEQUENCE</scope>
    <source>
        <strain evidence="2">JCM 3131</strain>
    </source>
</reference>
<dbReference type="EMBL" id="BMQK01000003">
    <property type="protein sequence ID" value="GGQ51778.1"/>
    <property type="molecule type" value="Genomic_DNA"/>
</dbReference>
<name>A0A918BD71_9ACTN</name>
<sequence>MVRGASKPHFFVLYDHILAVKGALPCFLGRESSRRARRPRLGARRSCASRDKDTRREESWVNEIKIWFDWVGDLAHLIPERQQLMSPVAQQSPTVALSTEFRRAAGESDTPLEASRRPGIPYLARAGV</sequence>
<organism evidence="2 3">
    <name type="scientific">Streptomyces ruber</name>
    <dbReference type="NCBI Taxonomy" id="83378"/>
    <lineage>
        <taxon>Bacteria</taxon>
        <taxon>Bacillati</taxon>
        <taxon>Actinomycetota</taxon>
        <taxon>Actinomycetes</taxon>
        <taxon>Kitasatosporales</taxon>
        <taxon>Streptomycetaceae</taxon>
        <taxon>Streptomyces</taxon>
    </lineage>
</organism>
<dbReference type="Proteomes" id="UP000620156">
    <property type="component" value="Unassembled WGS sequence"/>
</dbReference>
<reference evidence="2" key="2">
    <citation type="submission" date="2020-09" db="EMBL/GenBank/DDBJ databases">
        <authorList>
            <person name="Sun Q."/>
            <person name="Ohkuma M."/>
        </authorList>
    </citation>
    <scope>NUCLEOTIDE SEQUENCE</scope>
    <source>
        <strain evidence="2">JCM 3131</strain>
    </source>
</reference>
<comment type="caution">
    <text evidence="2">The sequence shown here is derived from an EMBL/GenBank/DDBJ whole genome shotgun (WGS) entry which is preliminary data.</text>
</comment>
<gene>
    <name evidence="2" type="ORF">GCM10010145_21400</name>
</gene>